<accession>A0ACC3MTB7</accession>
<protein>
    <submittedName>
        <fullName evidence="1">Uncharacterized protein</fullName>
    </submittedName>
</protein>
<sequence length="746" mass="82554">MARYPTFEEYEQRGNFRDGIKRCDDLLKKNPTDVQLLTVKLQLLYATKQDGGPILDRLLSIQPSIVDLRDLITIEEAVVQSQSDVFPQPKNAGPAMSKLWDNAFRASSAMNHKLDLLSLRFSRAIMDSRIADAQQALIQLKALQPKNRVVYMAHAAMTQLLSTIKDDLQSRLALSLARKAVTERFDDDKALDCRVPGQIFALQKSEKDIESIANRPFQDSKQVHDALQKPREQQANGTPSTGNVKDPSNAAPVERLRSEVQELKAQYSKLIETSAPSTAVLAFAGNSIRLYYTATTSLNDDRSRAKDDACFLSISSLVRAFEQTDKLVHLLNASYLAELLLKRNEHIHEARMILVYLYMRLGLGSLALRMFDSLNIKEIQYDTVGNALFTRLSLTHPHSTDLTRKRTADPFHMTTQALGVYDRCEAKLAETEAGVLSHGQTGMIFDLQELRDKLRSSLTRRIMHLESRRTGRLISSDVGDGAADISPRVTANWVELTDNRDFAATFNYGYNVEKVLHGVKGKLPGRDWILYSLAADSAWCLATGSPTTVIDTDKLVEELETARSDMRELKLHDDGVSAPGMRSAEYLAGDLACQVLKMLVKLTTSPTEPAVNLKAIQDALDRLEVDGVVKESDVLAQSLSTHYAYADVLRTLAKACTLAKTKMESGADELQRLRDTAKAHFSAIRSHAGERAKSIKAADVEELMAEDASISESVAAFGKNALHSFAESVAASAREGWEGVAKTVPG</sequence>
<dbReference type="EMBL" id="JAUTXU010000162">
    <property type="protein sequence ID" value="KAK3702391.1"/>
    <property type="molecule type" value="Genomic_DNA"/>
</dbReference>
<gene>
    <name evidence="1" type="ORF">LTR37_014965</name>
</gene>
<evidence type="ECO:0000313" key="1">
    <source>
        <dbReference type="EMBL" id="KAK3702391.1"/>
    </source>
</evidence>
<name>A0ACC3MTB7_9PEZI</name>
<reference evidence="1" key="1">
    <citation type="submission" date="2023-07" db="EMBL/GenBank/DDBJ databases">
        <title>Black Yeasts Isolated from many extreme environments.</title>
        <authorList>
            <person name="Coleine C."/>
            <person name="Stajich J.E."/>
            <person name="Selbmann L."/>
        </authorList>
    </citation>
    <scope>NUCLEOTIDE SEQUENCE</scope>
    <source>
        <strain evidence="1">CCFEE 5714</strain>
    </source>
</reference>
<evidence type="ECO:0000313" key="2">
    <source>
        <dbReference type="Proteomes" id="UP001281147"/>
    </source>
</evidence>
<comment type="caution">
    <text evidence="1">The sequence shown here is derived from an EMBL/GenBank/DDBJ whole genome shotgun (WGS) entry which is preliminary data.</text>
</comment>
<proteinExistence type="predicted"/>
<organism evidence="1 2">
    <name type="scientific">Vermiconidia calcicola</name>
    <dbReference type="NCBI Taxonomy" id="1690605"/>
    <lineage>
        <taxon>Eukaryota</taxon>
        <taxon>Fungi</taxon>
        <taxon>Dikarya</taxon>
        <taxon>Ascomycota</taxon>
        <taxon>Pezizomycotina</taxon>
        <taxon>Dothideomycetes</taxon>
        <taxon>Dothideomycetidae</taxon>
        <taxon>Mycosphaerellales</taxon>
        <taxon>Extremaceae</taxon>
        <taxon>Vermiconidia</taxon>
    </lineage>
</organism>
<keyword evidence="2" id="KW-1185">Reference proteome</keyword>
<dbReference type="Proteomes" id="UP001281147">
    <property type="component" value="Unassembled WGS sequence"/>
</dbReference>